<name>A0AAD5BHD2_9ASCO</name>
<accession>A0AAD5BHD2</accession>
<dbReference type="AlphaFoldDB" id="A0AAD5BHD2"/>
<evidence type="ECO:0000256" key="1">
    <source>
        <dbReference type="SAM" id="MobiDB-lite"/>
    </source>
</evidence>
<sequence length="352" mass="40645">MSRPQSPPSPVHPAPNEEIRPDSLPTTQLQNDDLDLNPDLYDDEKEEDDNRLDAPAMNEQPIDKVSNANHIQSQVQQEQADYNILVTDLSSSDNGEFNAADLQNIRQLTLPFDEEYQLFKANILNSNTQTRESSISHNGNGPTHKLSSKQQSRFINYIDEQLLQIQRKFIKQQSTETIIYPFVLLIQDLDSIFDIIWVSILNSIEQQQQQLTHASLFGQQEYYIKILGDLEDFITHYPTIFNESWQLSPQNKMVMTIDFNQTVVTIVKFFIKLDLQLSFIRDENWFNQTQGVRLKVIIERLRIQILNKFEHLITQRASTTSTSTSTSSGVQLREVLEVEASKIFEGILERLS</sequence>
<dbReference type="EMBL" id="JAIHNG010000060">
    <property type="protein sequence ID" value="KAI5963424.1"/>
    <property type="molecule type" value="Genomic_DNA"/>
</dbReference>
<proteinExistence type="predicted"/>
<feature type="compositionally biased region" description="Acidic residues" evidence="1">
    <location>
        <begin position="32"/>
        <end position="50"/>
    </location>
</feature>
<protein>
    <submittedName>
        <fullName evidence="2">Uncharacterized protein</fullName>
    </submittedName>
</protein>
<organism evidence="2 3">
    <name type="scientific">Candida theae</name>
    <dbReference type="NCBI Taxonomy" id="1198502"/>
    <lineage>
        <taxon>Eukaryota</taxon>
        <taxon>Fungi</taxon>
        <taxon>Dikarya</taxon>
        <taxon>Ascomycota</taxon>
        <taxon>Saccharomycotina</taxon>
        <taxon>Pichiomycetes</taxon>
        <taxon>Debaryomycetaceae</taxon>
        <taxon>Candida/Lodderomyces clade</taxon>
        <taxon>Candida</taxon>
    </lineage>
</organism>
<keyword evidence="3" id="KW-1185">Reference proteome</keyword>
<dbReference type="GO" id="GO:0005675">
    <property type="term" value="C:transcription factor TFIIH holo complex"/>
    <property type="evidence" value="ECO:0007669"/>
    <property type="project" value="TreeGrafter"/>
</dbReference>
<gene>
    <name evidence="2" type="ORF">KGF57_001253</name>
</gene>
<reference evidence="2 3" key="1">
    <citation type="journal article" date="2022" name="DNA Res.">
        <title>Genome analysis of five recently described species of the CUG-Ser clade uncovers Candida theae as a new hybrid lineage with pathogenic potential in the Candida parapsilosis species complex.</title>
        <authorList>
            <person name="Mixao V."/>
            <person name="Del Olmo V."/>
            <person name="Hegedusova E."/>
            <person name="Saus E."/>
            <person name="Pryszcz L."/>
            <person name="Cillingova A."/>
            <person name="Nosek J."/>
            <person name="Gabaldon T."/>
        </authorList>
    </citation>
    <scope>NUCLEOTIDE SEQUENCE [LARGE SCALE GENOMIC DNA]</scope>
    <source>
        <strain evidence="2 3">CBS 12239</strain>
    </source>
</reference>
<dbReference type="Pfam" id="PF17110">
    <property type="entry name" value="TFB6"/>
    <property type="match status" value="1"/>
</dbReference>
<dbReference type="RefSeq" id="XP_051610242.1">
    <property type="nucleotide sequence ID" value="XM_051750439.1"/>
</dbReference>
<dbReference type="InterPro" id="IPR031349">
    <property type="entry name" value="Tfb6"/>
</dbReference>
<evidence type="ECO:0000313" key="2">
    <source>
        <dbReference type="EMBL" id="KAI5963424.1"/>
    </source>
</evidence>
<feature type="region of interest" description="Disordered" evidence="1">
    <location>
        <begin position="1"/>
        <end position="50"/>
    </location>
</feature>
<dbReference type="PANTHER" id="PTHR37781:SF1">
    <property type="entry name" value="ADR380WP"/>
    <property type="match status" value="1"/>
</dbReference>
<dbReference type="PANTHER" id="PTHR37781">
    <property type="entry name" value="TFIIH COMPLEX SUBUNIT"/>
    <property type="match status" value="1"/>
</dbReference>
<dbReference type="GeneID" id="76149312"/>
<feature type="compositionally biased region" description="Pro residues" evidence="1">
    <location>
        <begin position="1"/>
        <end position="13"/>
    </location>
</feature>
<comment type="caution">
    <text evidence="2">The sequence shown here is derived from an EMBL/GenBank/DDBJ whole genome shotgun (WGS) entry which is preliminary data.</text>
</comment>
<dbReference type="Proteomes" id="UP001204833">
    <property type="component" value="Unassembled WGS sequence"/>
</dbReference>
<evidence type="ECO:0000313" key="3">
    <source>
        <dbReference type="Proteomes" id="UP001204833"/>
    </source>
</evidence>